<protein>
    <recommendedName>
        <fullName evidence="3">HEAT repeat domain-containing protein</fullName>
    </recommendedName>
</protein>
<evidence type="ECO:0008006" key="3">
    <source>
        <dbReference type="Google" id="ProtNLM"/>
    </source>
</evidence>
<keyword evidence="2" id="KW-1185">Reference proteome</keyword>
<evidence type="ECO:0000313" key="1">
    <source>
        <dbReference type="EMBL" id="BDG08061.1"/>
    </source>
</evidence>
<dbReference type="SUPFAM" id="SSF48371">
    <property type="entry name" value="ARM repeat"/>
    <property type="match status" value="1"/>
</dbReference>
<dbReference type="Gene3D" id="1.25.10.10">
    <property type="entry name" value="Leucine-rich Repeat Variant"/>
    <property type="match status" value="1"/>
</dbReference>
<name>A0ABM7X8D8_9BACT</name>
<organism evidence="1 2">
    <name type="scientific">Anaeromyxobacter paludicola</name>
    <dbReference type="NCBI Taxonomy" id="2918171"/>
    <lineage>
        <taxon>Bacteria</taxon>
        <taxon>Pseudomonadati</taxon>
        <taxon>Myxococcota</taxon>
        <taxon>Myxococcia</taxon>
        <taxon>Myxococcales</taxon>
        <taxon>Cystobacterineae</taxon>
        <taxon>Anaeromyxobacteraceae</taxon>
        <taxon>Anaeromyxobacter</taxon>
    </lineage>
</organism>
<reference evidence="2" key="1">
    <citation type="journal article" date="2022" name="Int. J. Syst. Evol. Microbiol.">
        <title>Anaeromyxobacter oryzae sp. nov., Anaeromyxobacter diazotrophicus sp. nov. and Anaeromyxobacter paludicola sp. nov., isolated from paddy soils.</title>
        <authorList>
            <person name="Itoh H."/>
            <person name="Xu Z."/>
            <person name="Mise K."/>
            <person name="Masuda Y."/>
            <person name="Ushijima N."/>
            <person name="Hayakawa C."/>
            <person name="Shiratori Y."/>
            <person name="Senoo K."/>
        </authorList>
    </citation>
    <scope>NUCLEOTIDE SEQUENCE [LARGE SCALE GENOMIC DNA]</scope>
    <source>
        <strain evidence="2">Red630</strain>
    </source>
</reference>
<evidence type="ECO:0000313" key="2">
    <source>
        <dbReference type="Proteomes" id="UP001162734"/>
    </source>
</evidence>
<accession>A0ABM7X8D8</accession>
<dbReference type="Proteomes" id="UP001162734">
    <property type="component" value="Chromosome"/>
</dbReference>
<gene>
    <name evidence="1" type="ORF">AMPC_11740</name>
</gene>
<dbReference type="RefSeq" id="WP_248345194.1">
    <property type="nucleotide sequence ID" value="NZ_AP025592.1"/>
</dbReference>
<proteinExistence type="predicted"/>
<dbReference type="InterPro" id="IPR016024">
    <property type="entry name" value="ARM-type_fold"/>
</dbReference>
<sequence length="252" mass="27721">MGLFGLFGSKEEREKNALRKAAQKLTEKYGPAENRQQVIERLAGQGTPAALATLCLRFTIRAENGVTDDEEKEMVRRALVEAGDGAVGPVKEFLLQQESGVAWGLRVLSELSGPAEVETTVLALLVKLGREYTRDPEKKLVLLSWLSEHPAQGGSGRPSAIEDALVPLLEDFSDDVRISATRVLSRQPLTEKVREALIALLLRDKDNARVRGEVLSALTDLGADVKGHRPAVEPLLVEPWYLDREGQVKKRP</sequence>
<dbReference type="Pfam" id="PF13646">
    <property type="entry name" value="HEAT_2"/>
    <property type="match status" value="1"/>
</dbReference>
<dbReference type="InterPro" id="IPR011989">
    <property type="entry name" value="ARM-like"/>
</dbReference>
<dbReference type="EMBL" id="AP025592">
    <property type="protein sequence ID" value="BDG08061.1"/>
    <property type="molecule type" value="Genomic_DNA"/>
</dbReference>